<comment type="caution">
    <text evidence="7">The sequence shown here is derived from an EMBL/GenBank/DDBJ whole genome shotgun (WGS) entry which is preliminary data.</text>
</comment>
<dbReference type="Gene3D" id="1.10.760.10">
    <property type="entry name" value="Cytochrome c-like domain"/>
    <property type="match status" value="1"/>
</dbReference>
<keyword evidence="2 4" id="KW-0479">Metal-binding</keyword>
<evidence type="ECO:0000313" key="8">
    <source>
        <dbReference type="Proteomes" id="UP000649799"/>
    </source>
</evidence>
<dbReference type="Proteomes" id="UP000649799">
    <property type="component" value="Unassembled WGS sequence"/>
</dbReference>
<proteinExistence type="predicted"/>
<dbReference type="InterPro" id="IPR009056">
    <property type="entry name" value="Cyt_c-like_dom"/>
</dbReference>
<dbReference type="Pfam" id="PF20601">
    <property type="entry name" value="DUF6797"/>
    <property type="match status" value="1"/>
</dbReference>
<gene>
    <name evidence="7" type="ORF">G9Q97_05515</name>
</gene>
<accession>A0ABX0H5Y5</accession>
<keyword evidence="8" id="KW-1185">Reference proteome</keyword>
<protein>
    <submittedName>
        <fullName evidence="7">C-type cytochrome</fullName>
    </submittedName>
</protein>
<dbReference type="PANTHER" id="PTHR33546">
    <property type="entry name" value="LARGE, MULTIFUNCTIONAL SECRETED PROTEIN-RELATED"/>
    <property type="match status" value="1"/>
</dbReference>
<organism evidence="7 8">
    <name type="scientific">Cyclobacterium plantarum</name>
    <dbReference type="NCBI Taxonomy" id="2716263"/>
    <lineage>
        <taxon>Bacteria</taxon>
        <taxon>Pseudomonadati</taxon>
        <taxon>Bacteroidota</taxon>
        <taxon>Cytophagia</taxon>
        <taxon>Cytophagales</taxon>
        <taxon>Cyclobacteriaceae</taxon>
        <taxon>Cyclobacterium</taxon>
    </lineage>
</organism>
<feature type="region of interest" description="Disordered" evidence="5">
    <location>
        <begin position="155"/>
        <end position="180"/>
    </location>
</feature>
<dbReference type="SUPFAM" id="SSF63829">
    <property type="entry name" value="Calcium-dependent phosphotriesterase"/>
    <property type="match status" value="1"/>
</dbReference>
<keyword evidence="3 4" id="KW-0408">Iron</keyword>
<feature type="domain" description="Cytochrome c" evidence="6">
    <location>
        <begin position="842"/>
        <end position="939"/>
    </location>
</feature>
<evidence type="ECO:0000256" key="5">
    <source>
        <dbReference type="SAM" id="MobiDB-lite"/>
    </source>
</evidence>
<dbReference type="EMBL" id="JAANYN010000002">
    <property type="protein sequence ID" value="NHE56273.1"/>
    <property type="molecule type" value="Genomic_DNA"/>
</dbReference>
<evidence type="ECO:0000256" key="4">
    <source>
        <dbReference type="PROSITE-ProRule" id="PRU00433"/>
    </source>
</evidence>
<dbReference type="PANTHER" id="PTHR33546:SF1">
    <property type="entry name" value="LARGE, MULTIFUNCTIONAL SECRETED PROTEIN"/>
    <property type="match status" value="1"/>
</dbReference>
<dbReference type="InterPro" id="IPR011042">
    <property type="entry name" value="6-blade_b-propeller_TolB-like"/>
</dbReference>
<evidence type="ECO:0000313" key="7">
    <source>
        <dbReference type="EMBL" id="NHE56273.1"/>
    </source>
</evidence>
<sequence>MTIAMTNSFRLNEALQKIFGHFKIKATVNTLILFAFLSSCGKEEIKITEVDFEKEEFAGFVEPGFPFIATSMDARALGEGFPENNISARVLALQLGNEAYACFDTDMLRWTVAWTGDFMPMVTMAQVSYDDFHNKGNQLPTIGGDPKIATGTYPGWSAGNPVHADPRRPSPHPQSPPWGPISPELGRWNGIYTLEDKVVLSYQVAGIEIKEYPGSLVREENSFFTRSFAVAPSAEKLYLSAAEVSNGTRTEVKDDMVLVYQGESEEHVTALALSAASGGVKLLVEDDRYLLVEVDARQEELQFGLLIWKGQASDVPDFESAGQEFEVDIPEASQGGKPYWTEEILTQGKVSPDTAAFVTDQLTLPVPNPWKRNVRLVDLSFMGGEKAAMVTFEGDVWMVDGIDAGLERLSWTRYASGLYEPQSIEVVDGDIYVYGKDGITRLHDLNDDGVADFYENFSNLMAQSIETREWASDMVAAPEGGFYVAKFGALDMGPETSSPKSLMGFRSASHHDGSVLKISADGRSISTFASGFRGPYLGIHPEKGWLTGSDQQGHYMPSTPVMLIRKDDYFGVPATAHRDPIPEVTPPITWIPHNQDRSGVSQVWVTSDQMGPLNDQMIHLSYGRPGLFLIKIDSASQVVQGGASVIPGIYPAPTMNGAVNPEDGMVYITGFSLWGHNSETLSAFLRLRYTGKESLLPTDYKIRDGGVVLRFEEELDEEVATDLANYQVKRWNYLRTEKYGSGHYKLDGSVGEENLPVLEAFLSDDKKAVFLSVPNISKVMQMEIAYDLTTAKGTSWSDKVWMTVNEVLMPNLLAEGFSNINQEDLNKEFDPAMLAENNEAAPDAVKGKELFMNYGCIACHAIDDNNEGKIGPGVKGLYGTEREFKDGSIAKADEAYLKESIIDPGAKVVKGREGEMPSFLGVLSENDIDSIILYFKTLEN</sequence>
<evidence type="ECO:0000256" key="3">
    <source>
        <dbReference type="ARBA" id="ARBA00023004"/>
    </source>
</evidence>
<dbReference type="Pfam" id="PF00034">
    <property type="entry name" value="Cytochrom_C"/>
    <property type="match status" value="1"/>
</dbReference>
<keyword evidence="1 4" id="KW-0349">Heme</keyword>
<name>A0ABX0H5Y5_9BACT</name>
<reference evidence="7 8" key="1">
    <citation type="submission" date="2020-03" db="EMBL/GenBank/DDBJ databases">
        <title>Cyclobacterium plantarum sp. nov., a marine bacterium isolated from a coastal-marine wetland.</title>
        <authorList>
            <person name="Sanchez-Porro C."/>
            <person name="Ventosa A."/>
            <person name="Amoozegar M."/>
        </authorList>
    </citation>
    <scope>NUCLEOTIDE SEQUENCE [LARGE SCALE GENOMIC DNA]</scope>
    <source>
        <strain evidence="7 8">GBPx2</strain>
    </source>
</reference>
<evidence type="ECO:0000259" key="6">
    <source>
        <dbReference type="PROSITE" id="PS51007"/>
    </source>
</evidence>
<evidence type="ECO:0000256" key="2">
    <source>
        <dbReference type="ARBA" id="ARBA00022723"/>
    </source>
</evidence>
<dbReference type="InterPro" id="IPR046476">
    <property type="entry name" value="DUF6797"/>
</dbReference>
<dbReference type="SUPFAM" id="SSF46626">
    <property type="entry name" value="Cytochrome c"/>
    <property type="match status" value="1"/>
</dbReference>
<dbReference type="InterPro" id="IPR036909">
    <property type="entry name" value="Cyt_c-like_dom_sf"/>
</dbReference>
<feature type="compositionally biased region" description="Pro residues" evidence="5">
    <location>
        <begin position="171"/>
        <end position="180"/>
    </location>
</feature>
<dbReference type="Gene3D" id="2.120.10.30">
    <property type="entry name" value="TolB, C-terminal domain"/>
    <property type="match status" value="1"/>
</dbReference>
<dbReference type="PROSITE" id="PS51007">
    <property type="entry name" value="CYTC"/>
    <property type="match status" value="1"/>
</dbReference>
<evidence type="ECO:0000256" key="1">
    <source>
        <dbReference type="ARBA" id="ARBA00022617"/>
    </source>
</evidence>